<gene>
    <name evidence="2" type="ORF">SM757_09990</name>
</gene>
<dbReference type="InterPro" id="IPR015421">
    <property type="entry name" value="PyrdxlP-dep_Trfase_major"/>
</dbReference>
<keyword evidence="2" id="KW-0032">Aminotransferase</keyword>
<dbReference type="PANTHER" id="PTHR30244:SF30">
    <property type="entry name" value="BLR5990 PROTEIN"/>
    <property type="match status" value="1"/>
</dbReference>
<name>A0ABU5IE11_9BURK</name>
<comment type="caution">
    <text evidence="2">The sequence shown here is derived from an EMBL/GenBank/DDBJ whole genome shotgun (WGS) entry which is preliminary data.</text>
</comment>
<keyword evidence="3" id="KW-1185">Reference proteome</keyword>
<evidence type="ECO:0000313" key="3">
    <source>
        <dbReference type="Proteomes" id="UP001293718"/>
    </source>
</evidence>
<dbReference type="PANTHER" id="PTHR30244">
    <property type="entry name" value="TRANSAMINASE"/>
    <property type="match status" value="1"/>
</dbReference>
<keyword evidence="1" id="KW-0663">Pyridoxal phosphate</keyword>
<protein>
    <submittedName>
        <fullName evidence="2">DegT/DnrJ/EryC1/StrS family aminotransferase</fullName>
        <ecNumber evidence="2">2.6.1.-</ecNumber>
    </submittedName>
</protein>
<keyword evidence="2" id="KW-0808">Transferase</keyword>
<dbReference type="SUPFAM" id="SSF53383">
    <property type="entry name" value="PLP-dependent transferases"/>
    <property type="match status" value="1"/>
</dbReference>
<sequence>MTLQQEAARMPAAPENNEERYLNAVVKSRLLSGFPSGPFVQKLEECFCRYTGAEYAVAVNSGSAAIQSALVAAGVQPGDLVAVTTHTFVGTVNAIVLAGAKPHFLDIDKRTLQPSVSSLERALERGAKYYVPVHLYGMPATMHPGFPRERVIEDAAQGLGCFDGARHVGTLGAAGAFSLSPSKVVSAGEGGMVITNDAEIARKVRLIRNHGLLAWNDHHVQGFNFRLSEFNAAYGVAQFEQLEYFLEQRRAIADAYRAFFAETDFSRPIPEATARCSWVKFPVMIPPGFRLPPDELARQLRDRGVPFEMSYCGVHSFALFQQTVDEMDRSCPVADQCLPRVINFHTGPRLQAEQAASLVNELSGLLAPASDRS</sequence>
<dbReference type="Gene3D" id="3.40.640.10">
    <property type="entry name" value="Type I PLP-dependent aspartate aminotransferase-like (Major domain)"/>
    <property type="match status" value="1"/>
</dbReference>
<dbReference type="GO" id="GO:0008483">
    <property type="term" value="F:transaminase activity"/>
    <property type="evidence" value="ECO:0007669"/>
    <property type="project" value="UniProtKB-KW"/>
</dbReference>
<evidence type="ECO:0000313" key="2">
    <source>
        <dbReference type="EMBL" id="MDZ5456900.1"/>
    </source>
</evidence>
<accession>A0ABU5IE11</accession>
<proteinExistence type="inferred from homology"/>
<dbReference type="Proteomes" id="UP001293718">
    <property type="component" value="Unassembled WGS sequence"/>
</dbReference>
<dbReference type="EMBL" id="JAXOJX010000012">
    <property type="protein sequence ID" value="MDZ5456900.1"/>
    <property type="molecule type" value="Genomic_DNA"/>
</dbReference>
<dbReference type="InterPro" id="IPR000653">
    <property type="entry name" value="DegT/StrS_aminotransferase"/>
</dbReference>
<dbReference type="Pfam" id="PF01041">
    <property type="entry name" value="DegT_DnrJ_EryC1"/>
    <property type="match status" value="1"/>
</dbReference>
<dbReference type="PIRSF" id="PIRSF000390">
    <property type="entry name" value="PLP_StrS"/>
    <property type="match status" value="1"/>
</dbReference>
<reference evidence="2 3" key="1">
    <citation type="submission" date="2023-11" db="EMBL/GenBank/DDBJ databases">
        <title>Draft genome of Azohydromonas lata strain H1 (DSM1123), a polyhydroxyalkanoate producer.</title>
        <authorList>
            <person name="Traversa D."/>
            <person name="D'Addabbo P."/>
            <person name="Pazzani C."/>
            <person name="Manzari C."/>
            <person name="Chiara M."/>
            <person name="Scrascia M."/>
        </authorList>
    </citation>
    <scope>NUCLEOTIDE SEQUENCE [LARGE SCALE GENOMIC DNA]</scope>
    <source>
        <strain evidence="2 3">H1</strain>
    </source>
</reference>
<dbReference type="CDD" id="cd00616">
    <property type="entry name" value="AHBA_syn"/>
    <property type="match status" value="1"/>
</dbReference>
<dbReference type="RefSeq" id="WP_322465335.1">
    <property type="nucleotide sequence ID" value="NZ_JAXOJX010000012.1"/>
</dbReference>
<organism evidence="2 3">
    <name type="scientific">Azohydromonas lata</name>
    <dbReference type="NCBI Taxonomy" id="45677"/>
    <lineage>
        <taxon>Bacteria</taxon>
        <taxon>Pseudomonadati</taxon>
        <taxon>Pseudomonadota</taxon>
        <taxon>Betaproteobacteria</taxon>
        <taxon>Burkholderiales</taxon>
        <taxon>Sphaerotilaceae</taxon>
        <taxon>Azohydromonas</taxon>
    </lineage>
</organism>
<comment type="similarity">
    <text evidence="1">Belongs to the DegT/DnrJ/EryC1 family.</text>
</comment>
<evidence type="ECO:0000256" key="1">
    <source>
        <dbReference type="RuleBase" id="RU004508"/>
    </source>
</evidence>
<dbReference type="InterPro" id="IPR015424">
    <property type="entry name" value="PyrdxlP-dep_Trfase"/>
</dbReference>
<dbReference type="EC" id="2.6.1.-" evidence="2"/>